<evidence type="ECO:0000313" key="2">
    <source>
        <dbReference type="EMBL" id="KAF9066191.1"/>
    </source>
</evidence>
<proteinExistence type="predicted"/>
<feature type="compositionally biased region" description="Polar residues" evidence="1">
    <location>
        <begin position="91"/>
        <end position="102"/>
    </location>
</feature>
<evidence type="ECO:0000313" key="3">
    <source>
        <dbReference type="Proteomes" id="UP000772434"/>
    </source>
</evidence>
<dbReference type="EMBL" id="JADNRY010000091">
    <property type="protein sequence ID" value="KAF9066191.1"/>
    <property type="molecule type" value="Genomic_DNA"/>
</dbReference>
<dbReference type="AlphaFoldDB" id="A0A9P5PMV5"/>
<gene>
    <name evidence="2" type="ORF">BDP27DRAFT_1365810</name>
</gene>
<name>A0A9P5PMV5_9AGAR</name>
<feature type="region of interest" description="Disordered" evidence="1">
    <location>
        <begin position="89"/>
        <end position="114"/>
    </location>
</feature>
<protein>
    <submittedName>
        <fullName evidence="2">Uncharacterized protein</fullName>
    </submittedName>
</protein>
<comment type="caution">
    <text evidence="2">The sequence shown here is derived from an EMBL/GenBank/DDBJ whole genome shotgun (WGS) entry which is preliminary data.</text>
</comment>
<evidence type="ECO:0000256" key="1">
    <source>
        <dbReference type="SAM" id="MobiDB-lite"/>
    </source>
</evidence>
<accession>A0A9P5PMV5</accession>
<organism evidence="2 3">
    <name type="scientific">Rhodocollybia butyracea</name>
    <dbReference type="NCBI Taxonomy" id="206335"/>
    <lineage>
        <taxon>Eukaryota</taxon>
        <taxon>Fungi</taxon>
        <taxon>Dikarya</taxon>
        <taxon>Basidiomycota</taxon>
        <taxon>Agaricomycotina</taxon>
        <taxon>Agaricomycetes</taxon>
        <taxon>Agaricomycetidae</taxon>
        <taxon>Agaricales</taxon>
        <taxon>Marasmiineae</taxon>
        <taxon>Omphalotaceae</taxon>
        <taxon>Rhodocollybia</taxon>
    </lineage>
</organism>
<keyword evidence="3" id="KW-1185">Reference proteome</keyword>
<reference evidence="2" key="1">
    <citation type="submission" date="2020-11" db="EMBL/GenBank/DDBJ databases">
        <authorList>
            <consortium name="DOE Joint Genome Institute"/>
            <person name="Ahrendt S."/>
            <person name="Riley R."/>
            <person name="Andreopoulos W."/>
            <person name="Labutti K."/>
            <person name="Pangilinan J."/>
            <person name="Ruiz-Duenas F.J."/>
            <person name="Barrasa J.M."/>
            <person name="Sanchez-Garcia M."/>
            <person name="Camarero S."/>
            <person name="Miyauchi S."/>
            <person name="Serrano A."/>
            <person name="Linde D."/>
            <person name="Babiker R."/>
            <person name="Drula E."/>
            <person name="Ayuso-Fernandez I."/>
            <person name="Pacheco R."/>
            <person name="Padilla G."/>
            <person name="Ferreira P."/>
            <person name="Barriuso J."/>
            <person name="Kellner H."/>
            <person name="Castanera R."/>
            <person name="Alfaro M."/>
            <person name="Ramirez L."/>
            <person name="Pisabarro A.G."/>
            <person name="Kuo A."/>
            <person name="Tritt A."/>
            <person name="Lipzen A."/>
            <person name="He G."/>
            <person name="Yan M."/>
            <person name="Ng V."/>
            <person name="Cullen D."/>
            <person name="Martin F."/>
            <person name="Rosso M.-N."/>
            <person name="Henrissat B."/>
            <person name="Hibbett D."/>
            <person name="Martinez A.T."/>
            <person name="Grigoriev I.V."/>
        </authorList>
    </citation>
    <scope>NUCLEOTIDE SEQUENCE</scope>
    <source>
        <strain evidence="2">AH 40177</strain>
    </source>
</reference>
<sequence>MYLGKLGPSTCVLFVLSSTTYFTVHKFIPTLTDPVDISRVPEVYELEQTRSNLGPAIKCTRAPRALERTEVVLEHPTASDYWLHRTGVGGQTESEQALSTSPALPIHFPSAPRP</sequence>
<dbReference type="Proteomes" id="UP000772434">
    <property type="component" value="Unassembled WGS sequence"/>
</dbReference>